<dbReference type="GO" id="GO:0005886">
    <property type="term" value="C:plasma membrane"/>
    <property type="evidence" value="ECO:0007669"/>
    <property type="project" value="TreeGrafter"/>
</dbReference>
<keyword evidence="8" id="KW-0067">ATP-binding</keyword>
<accession>A0A484P4J3</accession>
<dbReference type="InterPro" id="IPR003758">
    <property type="entry name" value="LpxK"/>
</dbReference>
<dbReference type="GO" id="GO:0009245">
    <property type="term" value="P:lipid A biosynthetic process"/>
    <property type="evidence" value="ECO:0007669"/>
    <property type="project" value="UniProtKB-KW"/>
</dbReference>
<dbReference type="GO" id="GO:0005524">
    <property type="term" value="F:ATP binding"/>
    <property type="evidence" value="ECO:0007669"/>
    <property type="project" value="UniProtKB-KW"/>
</dbReference>
<dbReference type="PANTHER" id="PTHR42724">
    <property type="entry name" value="TETRAACYLDISACCHARIDE 4'-KINASE"/>
    <property type="match status" value="1"/>
</dbReference>
<dbReference type="InterPro" id="IPR027417">
    <property type="entry name" value="P-loop_NTPase"/>
</dbReference>
<evidence type="ECO:0000256" key="3">
    <source>
        <dbReference type="ARBA" id="ARBA00022516"/>
    </source>
</evidence>
<dbReference type="EMBL" id="CAADIB010000003">
    <property type="protein sequence ID" value="VFR20336.1"/>
    <property type="molecule type" value="Genomic_DNA"/>
</dbReference>
<proteinExistence type="inferred from homology"/>
<dbReference type="Pfam" id="PF02606">
    <property type="entry name" value="LpxK"/>
    <property type="match status" value="1"/>
</dbReference>
<evidence type="ECO:0000256" key="5">
    <source>
        <dbReference type="ARBA" id="ARBA00022679"/>
    </source>
</evidence>
<keyword evidence="9" id="KW-0443">Lipid metabolism</keyword>
<keyword evidence="7 10" id="KW-0418">Kinase</keyword>
<keyword evidence="4" id="KW-0441">Lipid A biosynthesis</keyword>
<evidence type="ECO:0000313" key="11">
    <source>
        <dbReference type="EMBL" id="VFR37252.1"/>
    </source>
</evidence>
<comment type="pathway">
    <text evidence="1">Glycolipid biosynthesis; lipid IV(A) biosynthesis; lipid IV(A) from (3R)-3-hydroxytetradecanoyl-[acyl-carrier-protein] and UDP-N-acetyl-alpha-D-glucosamine: step 6/6.</text>
</comment>
<evidence type="ECO:0000256" key="2">
    <source>
        <dbReference type="ARBA" id="ARBA00012071"/>
    </source>
</evidence>
<dbReference type="PANTHER" id="PTHR42724:SF1">
    <property type="entry name" value="TETRAACYLDISACCHARIDE 4'-KINASE, MITOCHONDRIAL-RELATED"/>
    <property type="match status" value="1"/>
</dbReference>
<dbReference type="EC" id="2.7.1.130" evidence="2"/>
<evidence type="ECO:0000256" key="4">
    <source>
        <dbReference type="ARBA" id="ARBA00022556"/>
    </source>
</evidence>
<evidence type="ECO:0000256" key="6">
    <source>
        <dbReference type="ARBA" id="ARBA00022741"/>
    </source>
</evidence>
<dbReference type="GO" id="GO:0009244">
    <property type="term" value="P:lipopolysaccharide core region biosynthetic process"/>
    <property type="evidence" value="ECO:0007669"/>
    <property type="project" value="TreeGrafter"/>
</dbReference>
<dbReference type="AlphaFoldDB" id="A0A484P4J3"/>
<dbReference type="EMBL" id="CAADHZ010000027">
    <property type="protein sequence ID" value="VFR37252.1"/>
    <property type="molecule type" value="Genomic_DNA"/>
</dbReference>
<evidence type="ECO:0000256" key="8">
    <source>
        <dbReference type="ARBA" id="ARBA00022840"/>
    </source>
</evidence>
<gene>
    <name evidence="11" type="ORF">ANDO1_1769</name>
    <name evidence="10" type="ORF">ANDO2_1676</name>
</gene>
<evidence type="ECO:0000256" key="9">
    <source>
        <dbReference type="ARBA" id="ARBA00023098"/>
    </source>
</evidence>
<organism evidence="10">
    <name type="scientific">plant metagenome</name>
    <dbReference type="NCBI Taxonomy" id="1297885"/>
    <lineage>
        <taxon>unclassified sequences</taxon>
        <taxon>metagenomes</taxon>
        <taxon>organismal metagenomes</taxon>
    </lineage>
</organism>
<keyword evidence="3" id="KW-0444">Lipid biosynthesis</keyword>
<keyword evidence="5 10" id="KW-0808">Transferase</keyword>
<evidence type="ECO:0000313" key="10">
    <source>
        <dbReference type="EMBL" id="VFR20336.1"/>
    </source>
</evidence>
<reference evidence="10" key="1">
    <citation type="submission" date="2019-03" db="EMBL/GenBank/DDBJ databases">
        <authorList>
            <person name="Danneels B."/>
        </authorList>
    </citation>
    <scope>NUCLEOTIDE SEQUENCE</scope>
</reference>
<dbReference type="SUPFAM" id="SSF52540">
    <property type="entry name" value="P-loop containing nucleoside triphosphate hydrolases"/>
    <property type="match status" value="1"/>
</dbReference>
<dbReference type="UniPathway" id="UPA00359">
    <property type="reaction ID" value="UER00482"/>
</dbReference>
<dbReference type="NCBIfam" id="TIGR00682">
    <property type="entry name" value="lpxK"/>
    <property type="match status" value="1"/>
</dbReference>
<name>A0A484P4J3_9ZZZZ</name>
<dbReference type="HAMAP" id="MF_00409">
    <property type="entry name" value="LpxK"/>
    <property type="match status" value="1"/>
</dbReference>
<sequence length="367" mass="39476">MTMGRGTTLLQRQWQTGGWLSTLLRPLSCLTGLAIRLRRRAHAQGWRKTWRAPVPVVVVGNVYVGGTGKTPVTIAVVRALRERGWRPGVISRGYGVKIGPAPRSGRGTLSADDFGDEPALIAQETQVPVAVHPQRPLAGKALLARWPDVDVIVCDDGLQHLPLGRDVEIAVDDERGVGNGLLLPAGPLREPPARLDTVDAIVTNRSMHATSDSAAGAALGVPYRSDMRLTPSRYVNLVSGESLSAADFIARYGATPLAAAAGIGQPERFFSMLRHAGLNLVQTLPLPDHYAYHGSPFDSLQAEGVLITAKDAVKCAGLGDERLWTVHADTAFSRPALFDWLDVRLRAAAAQRRQRHTQPPPAPGKVD</sequence>
<keyword evidence="6" id="KW-0547">Nucleotide-binding</keyword>
<dbReference type="GO" id="GO:0009029">
    <property type="term" value="F:lipid-A 4'-kinase activity"/>
    <property type="evidence" value="ECO:0007669"/>
    <property type="project" value="UniProtKB-EC"/>
</dbReference>
<protein>
    <recommendedName>
        <fullName evidence="2">tetraacyldisaccharide 4'-kinase</fullName>
        <ecNumber evidence="2">2.7.1.130</ecNumber>
    </recommendedName>
</protein>
<evidence type="ECO:0000256" key="1">
    <source>
        <dbReference type="ARBA" id="ARBA00004870"/>
    </source>
</evidence>
<evidence type="ECO:0000256" key="7">
    <source>
        <dbReference type="ARBA" id="ARBA00022777"/>
    </source>
</evidence>